<dbReference type="EMBL" id="BPWL01000001">
    <property type="protein sequence ID" value="GJJ05867.1"/>
    <property type="molecule type" value="Genomic_DNA"/>
</dbReference>
<evidence type="ECO:0000256" key="2">
    <source>
        <dbReference type="SAM" id="Phobius"/>
    </source>
</evidence>
<protein>
    <submittedName>
        <fullName evidence="3">Uncharacterized protein</fullName>
    </submittedName>
</protein>
<proteinExistence type="predicted"/>
<keyword evidence="2" id="KW-1133">Transmembrane helix</keyword>
<name>A0AAV4ZW95_9AGAM</name>
<sequence length="215" mass="24197">MTIALSMTLLIAIGFQLYVITFEIIVFIRDITTVLPDVLAFIGVIYQVWGTWKLKRSLGLQSGDKDLVTSLLEQGILRICFVLVITLITTILTIAQPFGVVDDIFTGFQEVLSTLLLCDFTLALRRRNTKKSIQNPSDLHLPTLSMLSQDNPTQAQRSLFGRLHESLVNDMAERSDLTNPGNLNVEDPDVDYLQDNGYYPSKQRIPHEGRTIQEA</sequence>
<evidence type="ECO:0000313" key="4">
    <source>
        <dbReference type="Proteomes" id="UP001050691"/>
    </source>
</evidence>
<accession>A0AAV4ZW95</accession>
<feature type="compositionally biased region" description="Basic and acidic residues" evidence="1">
    <location>
        <begin position="205"/>
        <end position="215"/>
    </location>
</feature>
<dbReference type="Proteomes" id="UP001050691">
    <property type="component" value="Unassembled WGS sequence"/>
</dbReference>
<keyword evidence="2" id="KW-0472">Membrane</keyword>
<organism evidence="3 4">
    <name type="scientific">Clathrus columnatus</name>
    <dbReference type="NCBI Taxonomy" id="1419009"/>
    <lineage>
        <taxon>Eukaryota</taxon>
        <taxon>Fungi</taxon>
        <taxon>Dikarya</taxon>
        <taxon>Basidiomycota</taxon>
        <taxon>Agaricomycotina</taxon>
        <taxon>Agaricomycetes</taxon>
        <taxon>Phallomycetidae</taxon>
        <taxon>Phallales</taxon>
        <taxon>Clathraceae</taxon>
        <taxon>Clathrus</taxon>
    </lineage>
</organism>
<keyword evidence="4" id="KW-1185">Reference proteome</keyword>
<feature type="region of interest" description="Disordered" evidence="1">
    <location>
        <begin position="174"/>
        <end position="215"/>
    </location>
</feature>
<reference evidence="3" key="1">
    <citation type="submission" date="2021-10" db="EMBL/GenBank/DDBJ databases">
        <title>De novo Genome Assembly of Clathrus columnatus (Basidiomycota, Fungi) Using Illumina and Nanopore Sequence Data.</title>
        <authorList>
            <person name="Ogiso-Tanaka E."/>
            <person name="Itagaki H."/>
            <person name="Hosoya T."/>
            <person name="Hosaka K."/>
        </authorList>
    </citation>
    <scope>NUCLEOTIDE SEQUENCE</scope>
    <source>
        <strain evidence="3">MO-923</strain>
    </source>
</reference>
<evidence type="ECO:0000313" key="3">
    <source>
        <dbReference type="EMBL" id="GJJ05867.1"/>
    </source>
</evidence>
<dbReference type="AlphaFoldDB" id="A0AAV4ZW95"/>
<feature type="transmembrane region" description="Helical" evidence="2">
    <location>
        <begin position="7"/>
        <end position="28"/>
    </location>
</feature>
<feature type="transmembrane region" description="Helical" evidence="2">
    <location>
        <begin position="104"/>
        <end position="124"/>
    </location>
</feature>
<comment type="caution">
    <text evidence="3">The sequence shown here is derived from an EMBL/GenBank/DDBJ whole genome shotgun (WGS) entry which is preliminary data.</text>
</comment>
<evidence type="ECO:0000256" key="1">
    <source>
        <dbReference type="SAM" id="MobiDB-lite"/>
    </source>
</evidence>
<feature type="transmembrane region" description="Helical" evidence="2">
    <location>
        <begin position="34"/>
        <end position="54"/>
    </location>
</feature>
<keyword evidence="2" id="KW-0812">Transmembrane</keyword>
<feature type="transmembrane region" description="Helical" evidence="2">
    <location>
        <begin position="75"/>
        <end position="98"/>
    </location>
</feature>
<gene>
    <name evidence="3" type="ORF">Clacol_000054</name>
</gene>